<organism evidence="1 2">
    <name type="scientific">Scutellospora calospora</name>
    <dbReference type="NCBI Taxonomy" id="85575"/>
    <lineage>
        <taxon>Eukaryota</taxon>
        <taxon>Fungi</taxon>
        <taxon>Fungi incertae sedis</taxon>
        <taxon>Mucoromycota</taxon>
        <taxon>Glomeromycotina</taxon>
        <taxon>Glomeromycetes</taxon>
        <taxon>Diversisporales</taxon>
        <taxon>Gigasporaceae</taxon>
        <taxon>Scutellospora</taxon>
    </lineage>
</organism>
<gene>
    <name evidence="1" type="ORF">SCALOS_LOCUS3334</name>
</gene>
<comment type="caution">
    <text evidence="1">The sequence shown here is derived from an EMBL/GenBank/DDBJ whole genome shotgun (WGS) entry which is preliminary data.</text>
</comment>
<name>A0ACA9KZZ3_9GLOM</name>
<sequence>MSSQDDENTYSDKVNYLVIEDGQSGIIILILSCIEISGVITSFLEI</sequence>
<keyword evidence="2" id="KW-1185">Reference proteome</keyword>
<proteinExistence type="predicted"/>
<evidence type="ECO:0000313" key="1">
    <source>
        <dbReference type="EMBL" id="CAG8503147.1"/>
    </source>
</evidence>
<evidence type="ECO:0000313" key="2">
    <source>
        <dbReference type="Proteomes" id="UP000789860"/>
    </source>
</evidence>
<dbReference type="EMBL" id="CAJVPM010003573">
    <property type="protein sequence ID" value="CAG8503147.1"/>
    <property type="molecule type" value="Genomic_DNA"/>
</dbReference>
<protein>
    <submittedName>
        <fullName evidence="1">1182_t:CDS:1</fullName>
    </submittedName>
</protein>
<dbReference type="Proteomes" id="UP000789860">
    <property type="component" value="Unassembled WGS sequence"/>
</dbReference>
<reference evidence="1" key="1">
    <citation type="submission" date="2021-06" db="EMBL/GenBank/DDBJ databases">
        <authorList>
            <person name="Kallberg Y."/>
            <person name="Tangrot J."/>
            <person name="Rosling A."/>
        </authorList>
    </citation>
    <scope>NUCLEOTIDE SEQUENCE</scope>
    <source>
        <strain evidence="1">AU212A</strain>
    </source>
</reference>
<accession>A0ACA9KZZ3</accession>